<reference evidence="2" key="2">
    <citation type="submission" date="2022-06" db="UniProtKB">
        <authorList>
            <consortium name="EnsemblMetazoa"/>
        </authorList>
    </citation>
    <scope>IDENTIFICATION</scope>
    <source>
        <strain evidence="2">DF5081</strain>
    </source>
</reference>
<keyword evidence="3" id="KW-1185">Reference proteome</keyword>
<organism evidence="2 3">
    <name type="scientific">Caenorhabditis japonica</name>
    <dbReference type="NCBI Taxonomy" id="281687"/>
    <lineage>
        <taxon>Eukaryota</taxon>
        <taxon>Metazoa</taxon>
        <taxon>Ecdysozoa</taxon>
        <taxon>Nematoda</taxon>
        <taxon>Chromadorea</taxon>
        <taxon>Rhabditida</taxon>
        <taxon>Rhabditina</taxon>
        <taxon>Rhabditomorpha</taxon>
        <taxon>Rhabditoidea</taxon>
        <taxon>Rhabditidae</taxon>
        <taxon>Peloderinae</taxon>
        <taxon>Caenorhabditis</taxon>
    </lineage>
</organism>
<name>A0A8R1EDN8_CAEJA</name>
<reference evidence="3" key="1">
    <citation type="submission" date="2010-08" db="EMBL/GenBank/DDBJ databases">
        <authorList>
            <consortium name="Caenorhabditis japonica Sequencing Consortium"/>
            <person name="Wilson R.K."/>
        </authorList>
    </citation>
    <scope>NUCLEOTIDE SEQUENCE [LARGE SCALE GENOMIC DNA]</scope>
    <source>
        <strain evidence="3">DF5081</strain>
    </source>
</reference>
<proteinExistence type="predicted"/>
<sequence>VFKLGEELKDSREALEKANEDSKKIGSELQENKFIVDKLHTQIHAQNLKIADLEQQQGIQQSNFLKAKADHDEESYAAQVQFNELENVNNKLELKLKETITEKDSALKNLRVQLAHSQNVAVQLKQAGEKKRQENERLTNKLDEIFAEKLVNTDLAEITATELQKVRRMSVCGDIHEKNIIFFFDVQFSITLVLFWVEWQFSGNFGLD</sequence>
<evidence type="ECO:0000256" key="1">
    <source>
        <dbReference type="SAM" id="Coils"/>
    </source>
</evidence>
<accession>A0A8R1EDN8</accession>
<feature type="coiled-coil region" evidence="1">
    <location>
        <begin position="82"/>
        <end position="148"/>
    </location>
</feature>
<evidence type="ECO:0000313" key="3">
    <source>
        <dbReference type="Proteomes" id="UP000005237"/>
    </source>
</evidence>
<dbReference type="AlphaFoldDB" id="A0A8R1EDN8"/>
<keyword evidence="1" id="KW-0175">Coiled coil</keyword>
<dbReference type="EnsemblMetazoa" id="CJA32893a.1">
    <property type="protein sequence ID" value="CJA32893a.1"/>
    <property type="gene ID" value="WBGene00208740"/>
</dbReference>
<evidence type="ECO:0000313" key="2">
    <source>
        <dbReference type="EnsemblMetazoa" id="CJA32893a.1"/>
    </source>
</evidence>
<dbReference type="Proteomes" id="UP000005237">
    <property type="component" value="Unassembled WGS sequence"/>
</dbReference>
<protein>
    <submittedName>
        <fullName evidence="2">Uncharacterized protein</fullName>
    </submittedName>
</protein>
<feature type="coiled-coil region" evidence="1">
    <location>
        <begin position="1"/>
        <end position="56"/>
    </location>
</feature>